<dbReference type="SMART" id="SM00448">
    <property type="entry name" value="REC"/>
    <property type="match status" value="1"/>
</dbReference>
<sequence>MARVLVVEDDPDIRELVSLRLRAAGHRTVAVDDGESALALVDAHGGPEVAVLDVGLPGLDGFATLQELRARPGLHDVPAVFLTARVHEADVERGRALGATYLTKPFIASALIATVERLARERAVVAADGW</sequence>
<proteinExistence type="predicted"/>
<evidence type="ECO:0000313" key="4">
    <source>
        <dbReference type="EMBL" id="RJK95477.1"/>
    </source>
</evidence>
<dbReference type="EMBL" id="QZEZ01000005">
    <property type="protein sequence ID" value="RJK95477.1"/>
    <property type="molecule type" value="Genomic_DNA"/>
</dbReference>
<feature type="modified residue" description="4-aspartylphosphate" evidence="2">
    <location>
        <position position="53"/>
    </location>
</feature>
<dbReference type="InterPro" id="IPR050595">
    <property type="entry name" value="Bact_response_regulator"/>
</dbReference>
<dbReference type="PANTHER" id="PTHR44591:SF3">
    <property type="entry name" value="RESPONSE REGULATORY DOMAIN-CONTAINING PROTEIN"/>
    <property type="match status" value="1"/>
</dbReference>
<keyword evidence="1 2" id="KW-0597">Phosphoprotein</keyword>
<evidence type="ECO:0000256" key="1">
    <source>
        <dbReference type="ARBA" id="ARBA00022553"/>
    </source>
</evidence>
<dbReference type="InterPro" id="IPR001789">
    <property type="entry name" value="Sig_transdc_resp-reg_receiver"/>
</dbReference>
<dbReference type="RefSeq" id="WP_119950830.1">
    <property type="nucleotide sequence ID" value="NZ_QZEZ01000005.1"/>
</dbReference>
<dbReference type="InterPro" id="IPR011006">
    <property type="entry name" value="CheY-like_superfamily"/>
</dbReference>
<comment type="caution">
    <text evidence="4">The sequence shown here is derived from an EMBL/GenBank/DDBJ whole genome shotgun (WGS) entry which is preliminary data.</text>
</comment>
<name>A0A3A3Z4K6_9ACTN</name>
<evidence type="ECO:0000259" key="3">
    <source>
        <dbReference type="PROSITE" id="PS50110"/>
    </source>
</evidence>
<evidence type="ECO:0000256" key="2">
    <source>
        <dbReference type="PROSITE-ProRule" id="PRU00169"/>
    </source>
</evidence>
<dbReference type="Proteomes" id="UP000265614">
    <property type="component" value="Unassembled WGS sequence"/>
</dbReference>
<dbReference type="AlphaFoldDB" id="A0A3A3Z4K6"/>
<keyword evidence="5" id="KW-1185">Reference proteome</keyword>
<dbReference type="Pfam" id="PF00072">
    <property type="entry name" value="Response_reg"/>
    <property type="match status" value="1"/>
</dbReference>
<dbReference type="PANTHER" id="PTHR44591">
    <property type="entry name" value="STRESS RESPONSE REGULATOR PROTEIN 1"/>
    <property type="match status" value="1"/>
</dbReference>
<accession>A0A3A3Z4K6</accession>
<dbReference type="SUPFAM" id="SSF52172">
    <property type="entry name" value="CheY-like"/>
    <property type="match status" value="1"/>
</dbReference>
<protein>
    <submittedName>
        <fullName evidence="4">Response regulator</fullName>
    </submittedName>
</protein>
<dbReference type="GO" id="GO:0000160">
    <property type="term" value="P:phosphorelay signal transduction system"/>
    <property type="evidence" value="ECO:0007669"/>
    <property type="project" value="InterPro"/>
</dbReference>
<reference evidence="4 5" key="1">
    <citation type="submission" date="2018-09" db="EMBL/GenBank/DDBJ databases">
        <title>YIM 75000 draft genome.</title>
        <authorList>
            <person name="Tang S."/>
            <person name="Feng Y."/>
        </authorList>
    </citation>
    <scope>NUCLEOTIDE SEQUENCE [LARGE SCALE GENOMIC DNA]</scope>
    <source>
        <strain evidence="4 5">YIM 75000</strain>
    </source>
</reference>
<feature type="domain" description="Response regulatory" evidence="3">
    <location>
        <begin position="3"/>
        <end position="119"/>
    </location>
</feature>
<gene>
    <name evidence="4" type="ORF">D5H78_12625</name>
</gene>
<dbReference type="Gene3D" id="3.40.50.2300">
    <property type="match status" value="1"/>
</dbReference>
<organism evidence="4 5">
    <name type="scientific">Vallicoccus soli</name>
    <dbReference type="NCBI Taxonomy" id="2339232"/>
    <lineage>
        <taxon>Bacteria</taxon>
        <taxon>Bacillati</taxon>
        <taxon>Actinomycetota</taxon>
        <taxon>Actinomycetes</taxon>
        <taxon>Motilibacterales</taxon>
        <taxon>Vallicoccaceae</taxon>
        <taxon>Vallicoccus</taxon>
    </lineage>
</organism>
<evidence type="ECO:0000313" key="5">
    <source>
        <dbReference type="Proteomes" id="UP000265614"/>
    </source>
</evidence>
<dbReference type="PROSITE" id="PS50110">
    <property type="entry name" value="RESPONSE_REGULATORY"/>
    <property type="match status" value="1"/>
</dbReference>
<dbReference type="OrthoDB" id="9808843at2"/>
<dbReference type="CDD" id="cd17574">
    <property type="entry name" value="REC_OmpR"/>
    <property type="match status" value="1"/>
</dbReference>